<reference evidence="1 2" key="1">
    <citation type="journal article" date="2012" name="J. Bacteriol.">
        <title>Genome sequence of a novel nicotine-degrading strain, Pseudomonas geniculata N1.</title>
        <authorList>
            <person name="Tang H."/>
            <person name="Yu H."/>
            <person name="Tai C."/>
            <person name="Huang K."/>
            <person name="Liu Y."/>
            <person name="Wang L."/>
            <person name="Yao Y."/>
            <person name="Wu G."/>
            <person name="Xu P."/>
        </authorList>
    </citation>
    <scope>NUCLEOTIDE SEQUENCE [LARGE SCALE GENOMIC DNA]</scope>
    <source>
        <strain evidence="1 2">N1</strain>
    </source>
</reference>
<sequence length="209" mass="22763">MIALSEPYSALLRLQLGHEDLSRWLAAPVPAASRWSDWRCIAGQWHLGNGEYLASSSDEALDHLLADCQVLLARYPDNRAALKAFLASAQAENIRVAAYDRSSTHFVAGSLTYSESLYDLIAFLAVARGAADFLKAGDRGVALIHDYLWAEEGERETVAAIALVGQGGSSFLPSTDLDTATAPFETLVEAMLDAQDDPEFHPRNQLDQL</sequence>
<accession>A0A0L8ADD9</accession>
<evidence type="ECO:0000313" key="1">
    <source>
        <dbReference type="EMBL" id="KOF00242.1"/>
    </source>
</evidence>
<dbReference type="AlphaFoldDB" id="A0A0L8ADD9"/>
<protein>
    <submittedName>
        <fullName evidence="1">Uncharacterized protein</fullName>
    </submittedName>
</protein>
<evidence type="ECO:0000313" key="2">
    <source>
        <dbReference type="Proteomes" id="UP000036890"/>
    </source>
</evidence>
<organism evidence="1 2">
    <name type="scientific">Stenotrophomonas geniculata N1</name>
    <dbReference type="NCBI Taxonomy" id="1167641"/>
    <lineage>
        <taxon>Bacteria</taxon>
        <taxon>Pseudomonadati</taxon>
        <taxon>Pseudomonadota</taxon>
        <taxon>Gammaproteobacteria</taxon>
        <taxon>Lysobacterales</taxon>
        <taxon>Lysobacteraceae</taxon>
        <taxon>Stenotrophomonas</taxon>
    </lineage>
</organism>
<proteinExistence type="predicted"/>
<dbReference type="RefSeq" id="WP_010485720.1">
    <property type="nucleotide sequence ID" value="NZ_AJLO02000014.1"/>
</dbReference>
<name>A0A0L8ADD9_9GAMM</name>
<dbReference type="Proteomes" id="UP000036890">
    <property type="component" value="Unassembled WGS sequence"/>
</dbReference>
<dbReference type="EMBL" id="AJLO02000014">
    <property type="protein sequence ID" value="KOF00242.1"/>
    <property type="molecule type" value="Genomic_DNA"/>
</dbReference>
<comment type="caution">
    <text evidence="1">The sequence shown here is derived from an EMBL/GenBank/DDBJ whole genome shotgun (WGS) entry which is preliminary data.</text>
</comment>
<gene>
    <name evidence="1" type="ORF">W7K_05305</name>
</gene>